<feature type="transmembrane region" description="Helical" evidence="7">
    <location>
        <begin position="115"/>
        <end position="139"/>
    </location>
</feature>
<protein>
    <submittedName>
        <fullName evidence="9">Carbohydrate ABC transporter permease</fullName>
    </submittedName>
</protein>
<evidence type="ECO:0000256" key="6">
    <source>
        <dbReference type="ARBA" id="ARBA00023136"/>
    </source>
</evidence>
<dbReference type="InterPro" id="IPR051393">
    <property type="entry name" value="ABC_transporter_permease"/>
</dbReference>
<evidence type="ECO:0000256" key="4">
    <source>
        <dbReference type="ARBA" id="ARBA00022692"/>
    </source>
</evidence>
<comment type="subcellular location">
    <subcellularLocation>
        <location evidence="1 7">Cell membrane</location>
        <topology evidence="1 7">Multi-pass membrane protein</topology>
    </subcellularLocation>
</comment>
<evidence type="ECO:0000313" key="10">
    <source>
        <dbReference type="Proteomes" id="UP001596500"/>
    </source>
</evidence>
<comment type="similarity">
    <text evidence="7">Belongs to the binding-protein-dependent transport system permease family.</text>
</comment>
<evidence type="ECO:0000259" key="8">
    <source>
        <dbReference type="PROSITE" id="PS50928"/>
    </source>
</evidence>
<dbReference type="CDD" id="cd06261">
    <property type="entry name" value="TM_PBP2"/>
    <property type="match status" value="1"/>
</dbReference>
<evidence type="ECO:0000256" key="2">
    <source>
        <dbReference type="ARBA" id="ARBA00022448"/>
    </source>
</evidence>
<organism evidence="9 10">
    <name type="scientific">Laceyella putida</name>
    <dbReference type="NCBI Taxonomy" id="110101"/>
    <lineage>
        <taxon>Bacteria</taxon>
        <taxon>Bacillati</taxon>
        <taxon>Bacillota</taxon>
        <taxon>Bacilli</taxon>
        <taxon>Bacillales</taxon>
        <taxon>Thermoactinomycetaceae</taxon>
        <taxon>Laceyella</taxon>
    </lineage>
</organism>
<keyword evidence="6 7" id="KW-0472">Membrane</keyword>
<dbReference type="Gene3D" id="1.10.3720.10">
    <property type="entry name" value="MetI-like"/>
    <property type="match status" value="1"/>
</dbReference>
<feature type="domain" description="ABC transmembrane type-1" evidence="8">
    <location>
        <begin position="80"/>
        <end position="296"/>
    </location>
</feature>
<feature type="transmembrane region" description="Helical" evidence="7">
    <location>
        <begin position="24"/>
        <end position="50"/>
    </location>
</feature>
<evidence type="ECO:0000256" key="5">
    <source>
        <dbReference type="ARBA" id="ARBA00022989"/>
    </source>
</evidence>
<name>A0ABW2RIK8_9BACL</name>
<keyword evidence="4 7" id="KW-0812">Transmembrane</keyword>
<reference evidence="10" key="1">
    <citation type="journal article" date="2019" name="Int. J. Syst. Evol. Microbiol.">
        <title>The Global Catalogue of Microorganisms (GCM) 10K type strain sequencing project: providing services to taxonomists for standard genome sequencing and annotation.</title>
        <authorList>
            <consortium name="The Broad Institute Genomics Platform"/>
            <consortium name="The Broad Institute Genome Sequencing Center for Infectious Disease"/>
            <person name="Wu L."/>
            <person name="Ma J."/>
        </authorList>
    </citation>
    <scope>NUCLEOTIDE SEQUENCE [LARGE SCALE GENOMIC DNA]</scope>
    <source>
        <strain evidence="10">CGMCC 1.12942</strain>
    </source>
</reference>
<keyword evidence="3" id="KW-1003">Cell membrane</keyword>
<dbReference type="SUPFAM" id="SSF160964">
    <property type="entry name" value="MalF N-terminal region-like"/>
    <property type="match status" value="1"/>
</dbReference>
<evidence type="ECO:0000256" key="7">
    <source>
        <dbReference type="RuleBase" id="RU363032"/>
    </source>
</evidence>
<proteinExistence type="inferred from homology"/>
<dbReference type="PROSITE" id="PS50928">
    <property type="entry name" value="ABC_TM1"/>
    <property type="match status" value="1"/>
</dbReference>
<dbReference type="PANTHER" id="PTHR30193">
    <property type="entry name" value="ABC TRANSPORTER PERMEASE PROTEIN"/>
    <property type="match status" value="1"/>
</dbReference>
<feature type="transmembrane region" description="Helical" evidence="7">
    <location>
        <begin position="170"/>
        <end position="192"/>
    </location>
</feature>
<accession>A0ABW2RIK8</accession>
<keyword evidence="2 7" id="KW-0813">Transport</keyword>
<evidence type="ECO:0000256" key="3">
    <source>
        <dbReference type="ARBA" id="ARBA00022475"/>
    </source>
</evidence>
<dbReference type="InterPro" id="IPR035906">
    <property type="entry name" value="MetI-like_sf"/>
</dbReference>
<dbReference type="SUPFAM" id="SSF161098">
    <property type="entry name" value="MetI-like"/>
    <property type="match status" value="1"/>
</dbReference>
<feature type="transmembrane region" description="Helical" evidence="7">
    <location>
        <begin position="80"/>
        <end position="103"/>
    </location>
</feature>
<gene>
    <name evidence="9" type="ORF">ACFQNG_06390</name>
</gene>
<feature type="transmembrane region" description="Helical" evidence="7">
    <location>
        <begin position="274"/>
        <end position="295"/>
    </location>
</feature>
<dbReference type="EMBL" id="JBHTBW010000019">
    <property type="protein sequence ID" value="MFC7440777.1"/>
    <property type="molecule type" value="Genomic_DNA"/>
</dbReference>
<comment type="caution">
    <text evidence="9">The sequence shown here is derived from an EMBL/GenBank/DDBJ whole genome shotgun (WGS) entry which is preliminary data.</text>
</comment>
<dbReference type="Pfam" id="PF00528">
    <property type="entry name" value="BPD_transp_1"/>
    <property type="match status" value="1"/>
</dbReference>
<keyword evidence="10" id="KW-1185">Reference proteome</keyword>
<dbReference type="RefSeq" id="WP_379864062.1">
    <property type="nucleotide sequence ID" value="NZ_JBHTBW010000019.1"/>
</dbReference>
<feature type="transmembrane region" description="Helical" evidence="7">
    <location>
        <begin position="221"/>
        <end position="241"/>
    </location>
</feature>
<dbReference type="PANTHER" id="PTHR30193:SF37">
    <property type="entry name" value="INNER MEMBRANE ABC TRANSPORTER PERMEASE PROTEIN YCJO"/>
    <property type="match status" value="1"/>
</dbReference>
<evidence type="ECO:0000313" key="9">
    <source>
        <dbReference type="EMBL" id="MFC7440777.1"/>
    </source>
</evidence>
<keyword evidence="5 7" id="KW-1133">Transmembrane helix</keyword>
<dbReference type="InterPro" id="IPR000515">
    <property type="entry name" value="MetI-like"/>
</dbReference>
<dbReference type="Proteomes" id="UP001596500">
    <property type="component" value="Unassembled WGS sequence"/>
</dbReference>
<evidence type="ECO:0000256" key="1">
    <source>
        <dbReference type="ARBA" id="ARBA00004651"/>
    </source>
</evidence>
<sequence>MKTVPTPVKPSYWSERRKEATAGLLYISPFFILFAIFGLFPMLYSFYLAFQNWNGLGEMKFVGFANFQLIMSDPLFWRSIYNTVILGLLGTLPQILVAIPLAALLNAAWLRFRNLFRIAIFMPYVTSTVAVALVFSVIFSEHPSGLANSFFSLFGFEQIFWKKEEWAVKVAISVMVFWRWVGYNTIIFLAGLQRIPHDLYEAATIDGASAVQQFRFITLPLLRPVIVFVTFLSTIGAWQLFVEPLVFYGNVNLVREEGMTIVLYLWKEAFANSAFGTASASAIILFLIIALFSALNLKLSGRTGNAA</sequence>